<accession>A0A1H9KL59</accession>
<dbReference type="InterPro" id="IPR011044">
    <property type="entry name" value="Quino_amine_DH_bsu"/>
</dbReference>
<reference evidence="1 2" key="1">
    <citation type="submission" date="2016-10" db="EMBL/GenBank/DDBJ databases">
        <authorList>
            <person name="de Groot N.N."/>
        </authorList>
    </citation>
    <scope>NUCLEOTIDE SEQUENCE [LARGE SCALE GENOMIC DNA]</scope>
    <source>
        <strain evidence="1 2">DSM 22007</strain>
    </source>
</reference>
<dbReference type="SUPFAM" id="SSF50969">
    <property type="entry name" value="YVTN repeat-like/Quinoprotein amine dehydrogenase"/>
    <property type="match status" value="1"/>
</dbReference>
<dbReference type="Proteomes" id="UP000198634">
    <property type="component" value="Unassembled WGS sequence"/>
</dbReference>
<name>A0A1H9KL59_9RHOB</name>
<proteinExistence type="predicted"/>
<dbReference type="InterPro" id="IPR045519">
    <property type="entry name" value="DUF6476"/>
</dbReference>
<dbReference type="STRING" id="657014.SAMN04488092_11928"/>
<dbReference type="AlphaFoldDB" id="A0A1H9KL59"/>
<protein>
    <submittedName>
        <fullName evidence="1">Uncharacterized protein</fullName>
    </submittedName>
</protein>
<gene>
    <name evidence="1" type="ORF">SAMN04488092_11928</name>
</gene>
<sequence>MIAGLLVIITLIVIRFRDPGPDLPNSLVLPNGTEALAFTQTGRWYAVVTEDDRILVFSRATGTLMREIQISRD</sequence>
<organism evidence="1 2">
    <name type="scientific">Thalassovita taeanensis</name>
    <dbReference type="NCBI Taxonomy" id="657014"/>
    <lineage>
        <taxon>Bacteria</taxon>
        <taxon>Pseudomonadati</taxon>
        <taxon>Pseudomonadota</taxon>
        <taxon>Alphaproteobacteria</taxon>
        <taxon>Rhodobacterales</taxon>
        <taxon>Roseobacteraceae</taxon>
        <taxon>Thalassovita</taxon>
    </lineage>
</organism>
<keyword evidence="2" id="KW-1185">Reference proteome</keyword>
<evidence type="ECO:0000313" key="2">
    <source>
        <dbReference type="Proteomes" id="UP000198634"/>
    </source>
</evidence>
<dbReference type="EMBL" id="FOEP01000019">
    <property type="protein sequence ID" value="SEQ99891.1"/>
    <property type="molecule type" value="Genomic_DNA"/>
</dbReference>
<dbReference type="Pfam" id="PF20082">
    <property type="entry name" value="DUF6476"/>
    <property type="match status" value="1"/>
</dbReference>
<evidence type="ECO:0000313" key="1">
    <source>
        <dbReference type="EMBL" id="SEQ99891.1"/>
    </source>
</evidence>